<dbReference type="EMBL" id="BART01027035">
    <property type="protein sequence ID" value="GAG90211.1"/>
    <property type="molecule type" value="Genomic_DNA"/>
</dbReference>
<reference evidence="1" key="1">
    <citation type="journal article" date="2014" name="Front. Microbiol.">
        <title>High frequency of phylogenetically diverse reductive dehalogenase-homologous genes in deep subseafloor sedimentary metagenomes.</title>
        <authorList>
            <person name="Kawai M."/>
            <person name="Futagami T."/>
            <person name="Toyoda A."/>
            <person name="Takaki Y."/>
            <person name="Nishi S."/>
            <person name="Hori S."/>
            <person name="Arai W."/>
            <person name="Tsubouchi T."/>
            <person name="Morono Y."/>
            <person name="Uchiyama I."/>
            <person name="Ito T."/>
            <person name="Fujiyama A."/>
            <person name="Inagaki F."/>
            <person name="Takami H."/>
        </authorList>
    </citation>
    <scope>NUCLEOTIDE SEQUENCE</scope>
    <source>
        <strain evidence="1">Expedition CK06-06</strain>
    </source>
</reference>
<proteinExistence type="predicted"/>
<protein>
    <submittedName>
        <fullName evidence="1">Uncharacterized protein</fullName>
    </submittedName>
</protein>
<feature type="non-terminal residue" evidence="1">
    <location>
        <position position="1"/>
    </location>
</feature>
<organism evidence="1">
    <name type="scientific">marine sediment metagenome</name>
    <dbReference type="NCBI Taxonomy" id="412755"/>
    <lineage>
        <taxon>unclassified sequences</taxon>
        <taxon>metagenomes</taxon>
        <taxon>ecological metagenomes</taxon>
    </lineage>
</organism>
<comment type="caution">
    <text evidence="1">The sequence shown here is derived from an EMBL/GenBank/DDBJ whole genome shotgun (WGS) entry which is preliminary data.</text>
</comment>
<evidence type="ECO:0000313" key="1">
    <source>
        <dbReference type="EMBL" id="GAG90211.1"/>
    </source>
</evidence>
<name>X1D145_9ZZZZ</name>
<dbReference type="AlphaFoldDB" id="X1D145"/>
<sequence>IDPEVVSAMMQWRGVGAALPRDAVRTIEEFLPFITGVEETSSTEPTDECANCISGETEACIQHFPTAKICRETQPMTLEKCIERLNRGDIDLNLLNANLGSNSPAFPSKP</sequence>
<gene>
    <name evidence="1" type="ORF">S01H4_48031</name>
</gene>
<accession>X1D145</accession>